<evidence type="ECO:0000256" key="17">
    <source>
        <dbReference type="ARBA" id="ARBA00066352"/>
    </source>
</evidence>
<feature type="compositionally biased region" description="Low complexity" evidence="20">
    <location>
        <begin position="24"/>
        <end position="36"/>
    </location>
</feature>
<dbReference type="GO" id="GO:0005764">
    <property type="term" value="C:lysosome"/>
    <property type="evidence" value="ECO:0007669"/>
    <property type="project" value="UniProtKB-SubCell"/>
</dbReference>
<dbReference type="InterPro" id="IPR017850">
    <property type="entry name" value="Alkaline_phosphatase_core_sf"/>
</dbReference>
<dbReference type="PROSITE" id="PS00523">
    <property type="entry name" value="SULFATASE_1"/>
    <property type="match status" value="1"/>
</dbReference>
<dbReference type="RefSeq" id="XP_017694260.1">
    <property type="nucleotide sequence ID" value="XM_017838771.1"/>
</dbReference>
<dbReference type="GO" id="GO:0006629">
    <property type="term" value="P:lipid metabolic process"/>
    <property type="evidence" value="ECO:0007669"/>
    <property type="project" value="UniProtKB-KW"/>
</dbReference>
<sequence length="642" mass="68054">MCPLLLLDPRRAPPGIAGHYRDITGTSPGTTGTSPGQRRAPPGIAGHYRDITGTSPGTTGTSPGQRRAPPGIAVTAPGHRDITGTPPGSTGNPPAISGTSPGHHRATTGHPGTPPGAAAMAPRGRDRPWALPPLLPLLLPLLPLLLPPAAAAARPNFVLVLADDLGFGDLGSYGHPSSATPHLDGLAARGLRFTDFYSSAAVCSPSRAALLTGRFQVRSGIYPGVFDPGSRGGLPLSEVTVAEVLKAQGYATAMVGKWHLGVGVNGSFLPTHQGFDHFLGVPYSHDQGPCQNLTCFPPDIKCFGTCDQGVVPLPLLWNQTIIQQPVSFPDLVPLYNKFSRNFITYCAQRGLPFLLYYASHHTHYPQFASQEYAGRSRRGPFGDALAEFDGSVGQLLQALQENGLENNTLLFFTSDNGPSTMRMARGGSSGHLKCGKGTTYEGGMREPAVAYWPGRIAPGVTHELASTLDILPTLTALAGAALPRVALDGYDMSPVLFGTGKSPRQTMFFYPPAPDPLHGPFAVRLGKYKAHYFTQGSFHSGTTPDQACHGLTPLTPHLPPLLFDLESDPAENYDLLQGGAGPEVLQVLREITLQKVLLEQRMEFGESQIRKGRDPALQPCCAPNCTPKPSCCRCSQPGAAPH</sequence>
<dbReference type="FunFam" id="3.40.720.10:FF:000023">
    <property type="entry name" value="Arylsulfatase A"/>
    <property type="match status" value="1"/>
</dbReference>
<dbReference type="PANTHER" id="PTHR42693:SF11">
    <property type="entry name" value="ARYLSULFATASE A"/>
    <property type="match status" value="1"/>
</dbReference>
<comment type="subcellular location">
    <subcellularLocation>
        <location evidence="2">Endoplasmic reticulum</location>
    </subcellularLocation>
    <subcellularLocation>
        <location evidence="3">Lysosome</location>
    </subcellularLocation>
</comment>
<keyword evidence="10" id="KW-0443">Lipid metabolism</keyword>
<dbReference type="Gene3D" id="3.30.1120.10">
    <property type="match status" value="1"/>
</dbReference>
<dbReference type="EC" id="3.1.6.8" evidence="17"/>
<keyword evidence="9" id="KW-0106">Calcium</keyword>
<evidence type="ECO:0000256" key="4">
    <source>
        <dbReference type="ARBA" id="ARBA00008779"/>
    </source>
</evidence>
<keyword evidence="6" id="KW-0732">Signal</keyword>
<dbReference type="AlphaFoldDB" id="A0A6J0J5P4"/>
<evidence type="ECO:0000256" key="7">
    <source>
        <dbReference type="ARBA" id="ARBA00022801"/>
    </source>
</evidence>
<keyword evidence="13" id="KW-0458">Lysosome</keyword>
<gene>
    <name evidence="23" type="primary">ARSA</name>
</gene>
<comment type="similarity">
    <text evidence="4">Belongs to the sulfatase family.</text>
</comment>
<dbReference type="Proteomes" id="UP000504624">
    <property type="component" value="Unplaced"/>
</dbReference>
<evidence type="ECO:0000256" key="1">
    <source>
        <dbReference type="ARBA" id="ARBA00001913"/>
    </source>
</evidence>
<feature type="compositionally biased region" description="Low complexity" evidence="20">
    <location>
        <begin position="52"/>
        <end position="64"/>
    </location>
</feature>
<keyword evidence="12" id="KW-0325">Glycoprotein</keyword>
<dbReference type="CTD" id="410"/>
<evidence type="ECO:0000256" key="2">
    <source>
        <dbReference type="ARBA" id="ARBA00004240"/>
    </source>
</evidence>
<dbReference type="FunFam" id="3.30.1120.10:FF:000003">
    <property type="entry name" value="Arylsulfatase A"/>
    <property type="match status" value="1"/>
</dbReference>
<evidence type="ECO:0000256" key="8">
    <source>
        <dbReference type="ARBA" id="ARBA00022824"/>
    </source>
</evidence>
<comment type="cofactor">
    <cofactor evidence="1">
        <name>Ca(2+)</name>
        <dbReference type="ChEBI" id="CHEBI:29108"/>
    </cofactor>
</comment>
<comment type="subunit">
    <text evidence="16">Homodimer at neutral pH and homooctamer at acidic pH. Exists both as a single chain of 58 kDa (component A) or as a chain of 50 kDa (component B) linked by disulfide bond(s) to a 7 kDa chain (component C). Interacts with SUMF1.</text>
</comment>
<evidence type="ECO:0000256" key="11">
    <source>
        <dbReference type="ARBA" id="ARBA00023157"/>
    </source>
</evidence>
<evidence type="ECO:0000256" key="13">
    <source>
        <dbReference type="ARBA" id="ARBA00023228"/>
    </source>
</evidence>
<comment type="function">
    <text evidence="15">Hydrolyzes cerebroside sulfate.</text>
</comment>
<accession>A0A6J0J5P4</accession>
<feature type="region of interest" description="Disordered" evidence="20">
    <location>
        <begin position="1"/>
        <end position="122"/>
    </location>
</feature>
<evidence type="ECO:0000256" key="16">
    <source>
        <dbReference type="ARBA" id="ARBA00061742"/>
    </source>
</evidence>
<dbReference type="GO" id="GO:0004065">
    <property type="term" value="F:arylsulfatase activity"/>
    <property type="evidence" value="ECO:0007669"/>
    <property type="project" value="TreeGrafter"/>
</dbReference>
<evidence type="ECO:0000256" key="19">
    <source>
        <dbReference type="ARBA" id="ARBA00076521"/>
    </source>
</evidence>
<evidence type="ECO:0000256" key="6">
    <source>
        <dbReference type="ARBA" id="ARBA00022729"/>
    </source>
</evidence>
<dbReference type="Gene3D" id="3.40.720.10">
    <property type="entry name" value="Alkaline Phosphatase, subunit A"/>
    <property type="match status" value="1"/>
</dbReference>
<evidence type="ECO:0000256" key="12">
    <source>
        <dbReference type="ARBA" id="ARBA00023180"/>
    </source>
</evidence>
<keyword evidence="8" id="KW-0256">Endoplasmic reticulum</keyword>
<feature type="compositionally biased region" description="Low complexity" evidence="20">
    <location>
        <begin position="108"/>
        <end position="122"/>
    </location>
</feature>
<feature type="domain" description="Sulfatase N-terminal" evidence="21">
    <location>
        <begin position="155"/>
        <end position="480"/>
    </location>
</feature>
<dbReference type="GeneID" id="108509370"/>
<evidence type="ECO:0000256" key="9">
    <source>
        <dbReference type="ARBA" id="ARBA00022837"/>
    </source>
</evidence>
<evidence type="ECO:0000313" key="23">
    <source>
        <dbReference type="RefSeq" id="XP_017694260.1"/>
    </source>
</evidence>
<dbReference type="OrthoDB" id="103349at2759"/>
<dbReference type="PANTHER" id="PTHR42693">
    <property type="entry name" value="ARYLSULFATASE FAMILY MEMBER"/>
    <property type="match status" value="1"/>
</dbReference>
<protein>
    <recommendedName>
        <fullName evidence="18">Arylsulfatase A</fullName>
        <ecNumber evidence="17">3.1.6.8</ecNumber>
    </recommendedName>
    <alternativeName>
        <fullName evidence="19">Cerebroside-sulfatase</fullName>
    </alternativeName>
</protein>
<evidence type="ECO:0000256" key="14">
    <source>
        <dbReference type="ARBA" id="ARBA00052854"/>
    </source>
</evidence>
<keyword evidence="7" id="KW-0378">Hydrolase</keyword>
<dbReference type="GO" id="GO:0005783">
    <property type="term" value="C:endoplasmic reticulum"/>
    <property type="evidence" value="ECO:0007669"/>
    <property type="project" value="UniProtKB-SubCell"/>
</dbReference>
<dbReference type="SUPFAM" id="SSF53649">
    <property type="entry name" value="Alkaline phosphatase-like"/>
    <property type="match status" value="1"/>
</dbReference>
<dbReference type="Pfam" id="PF14707">
    <property type="entry name" value="Sulfatase_C"/>
    <property type="match status" value="1"/>
</dbReference>
<evidence type="ECO:0000256" key="10">
    <source>
        <dbReference type="ARBA" id="ARBA00023098"/>
    </source>
</evidence>
<comment type="catalytic activity">
    <reaction evidence="14">
        <text>an N-acyl-1-beta-D-(3-O-sulfo)-galactosyl-sphing-4-enine + H2O = a beta-D-galactosyl-(1&lt;-&gt;1')-N-acylsphing-4-enine + sulfate + H(+)</text>
        <dbReference type="Rhea" id="RHEA:21300"/>
        <dbReference type="ChEBI" id="CHEBI:15377"/>
        <dbReference type="ChEBI" id="CHEBI:15378"/>
        <dbReference type="ChEBI" id="CHEBI:16189"/>
        <dbReference type="ChEBI" id="CHEBI:18390"/>
        <dbReference type="ChEBI" id="CHEBI:75956"/>
        <dbReference type="EC" id="3.1.6.8"/>
    </reaction>
    <physiologicalReaction direction="left-to-right" evidence="14">
        <dbReference type="Rhea" id="RHEA:21301"/>
    </physiologicalReaction>
</comment>
<reference evidence="23" key="1">
    <citation type="submission" date="2025-08" db="UniProtKB">
        <authorList>
            <consortium name="RefSeq"/>
        </authorList>
    </citation>
    <scope>IDENTIFICATION</scope>
</reference>
<keyword evidence="5" id="KW-0479">Metal-binding</keyword>
<organism evidence="22 23">
    <name type="scientific">Lepidothrix coronata</name>
    <name type="common">blue-crowned manakin</name>
    <dbReference type="NCBI Taxonomy" id="321398"/>
    <lineage>
        <taxon>Eukaryota</taxon>
        <taxon>Metazoa</taxon>
        <taxon>Chordata</taxon>
        <taxon>Craniata</taxon>
        <taxon>Vertebrata</taxon>
        <taxon>Euteleostomi</taxon>
        <taxon>Archelosauria</taxon>
        <taxon>Archosauria</taxon>
        <taxon>Dinosauria</taxon>
        <taxon>Saurischia</taxon>
        <taxon>Theropoda</taxon>
        <taxon>Coelurosauria</taxon>
        <taxon>Aves</taxon>
        <taxon>Neognathae</taxon>
        <taxon>Neoaves</taxon>
        <taxon>Telluraves</taxon>
        <taxon>Australaves</taxon>
        <taxon>Passeriformes</taxon>
        <taxon>Pipridae</taxon>
        <taxon>Lepidothrix</taxon>
    </lineage>
</organism>
<name>A0A6J0J5P4_9PASS</name>
<evidence type="ECO:0000256" key="20">
    <source>
        <dbReference type="SAM" id="MobiDB-lite"/>
    </source>
</evidence>
<evidence type="ECO:0000256" key="15">
    <source>
        <dbReference type="ARBA" id="ARBA00058866"/>
    </source>
</evidence>
<dbReference type="Pfam" id="PF00884">
    <property type="entry name" value="Sulfatase"/>
    <property type="match status" value="1"/>
</dbReference>
<dbReference type="PROSITE" id="PS00149">
    <property type="entry name" value="SULFATASE_2"/>
    <property type="match status" value="1"/>
</dbReference>
<evidence type="ECO:0000256" key="5">
    <source>
        <dbReference type="ARBA" id="ARBA00022723"/>
    </source>
</evidence>
<dbReference type="InterPro" id="IPR024607">
    <property type="entry name" value="Sulfatase_CS"/>
</dbReference>
<evidence type="ECO:0000313" key="22">
    <source>
        <dbReference type="Proteomes" id="UP000504624"/>
    </source>
</evidence>
<evidence type="ECO:0000256" key="18">
    <source>
        <dbReference type="ARBA" id="ARBA00074874"/>
    </source>
</evidence>
<dbReference type="GO" id="GO:0004098">
    <property type="term" value="F:cerebroside-sulfatase activity"/>
    <property type="evidence" value="ECO:0007669"/>
    <property type="project" value="UniProtKB-EC"/>
</dbReference>
<keyword evidence="11" id="KW-1015">Disulfide bond</keyword>
<evidence type="ECO:0000256" key="3">
    <source>
        <dbReference type="ARBA" id="ARBA00004371"/>
    </source>
</evidence>
<evidence type="ECO:0000259" key="21">
    <source>
        <dbReference type="Pfam" id="PF00884"/>
    </source>
</evidence>
<proteinExistence type="inferred from homology"/>
<keyword evidence="22" id="KW-1185">Reference proteome</keyword>
<dbReference type="GO" id="GO:0046872">
    <property type="term" value="F:metal ion binding"/>
    <property type="evidence" value="ECO:0007669"/>
    <property type="project" value="UniProtKB-KW"/>
</dbReference>
<feature type="compositionally biased region" description="Low complexity" evidence="20">
    <location>
        <begin position="83"/>
        <end position="94"/>
    </location>
</feature>
<dbReference type="InterPro" id="IPR050738">
    <property type="entry name" value="Sulfatase"/>
</dbReference>
<dbReference type="InterPro" id="IPR000917">
    <property type="entry name" value="Sulfatase_N"/>
</dbReference>